<dbReference type="CDD" id="cd02440">
    <property type="entry name" value="AdoMet_MTases"/>
    <property type="match status" value="1"/>
</dbReference>
<dbReference type="Pfam" id="PF13489">
    <property type="entry name" value="Methyltransf_23"/>
    <property type="match status" value="1"/>
</dbReference>
<evidence type="ECO:0000313" key="2">
    <source>
        <dbReference type="Proteomes" id="UP000694001"/>
    </source>
</evidence>
<dbReference type="AlphaFoldDB" id="A0A975TZT2"/>
<dbReference type="GO" id="GO:0008168">
    <property type="term" value="F:methyltransferase activity"/>
    <property type="evidence" value="ECO:0007669"/>
    <property type="project" value="UniProtKB-KW"/>
</dbReference>
<evidence type="ECO:0000313" key="1">
    <source>
        <dbReference type="EMBL" id="QXM23567.1"/>
    </source>
</evidence>
<keyword evidence="2" id="KW-1185">Reference proteome</keyword>
<dbReference type="Proteomes" id="UP000694001">
    <property type="component" value="Chromosome"/>
</dbReference>
<sequence length="247" mass="27270">MTPSPYDRRFYDLLTATADPSAAVVVPKLLALAPVASVVDVGCGTGGWIAAFLAAGVADTLGVDGPWVAEDQLRIPPAHFRRADLSQPLHFDRRFDLALALEVAEHLPPDRAEGFVADLLAAAPLVLFSAAVPGQGGEGHVNEQWPDWWADRFARLGARCLDPFRHALWRDDRVAWWYRQNMLLFATDEALARWPALAAQPVAREPLALIHPELWALLRRRAEPGFGRWLKGFGPALRRSLGLPRGR</sequence>
<gene>
    <name evidence="1" type="ORF">KO353_09520</name>
</gene>
<reference evidence="1" key="1">
    <citation type="submission" date="2021-06" db="EMBL/GenBank/DDBJ databases">
        <title>Elioraea tepida, sp. nov., a moderately thermophilic aerobic anoxygenic phototrophic bacterium isolated from an alkaline siliceous hot spring mat community in Yellowstone National Park, WY, USA.</title>
        <authorList>
            <person name="Saini M.K."/>
            <person name="Yoshida S."/>
            <person name="Sebastian A."/>
            <person name="Hirose S."/>
            <person name="Hara E."/>
            <person name="Tamaki H."/>
            <person name="Soulier N.T."/>
            <person name="Albert I."/>
            <person name="Hanada S."/>
            <person name="Bryant D.A."/>
            <person name="Tank M."/>
        </authorList>
    </citation>
    <scope>NUCLEOTIDE SEQUENCE</scope>
    <source>
        <strain evidence="1">MS-P2</strain>
    </source>
</reference>
<keyword evidence="1" id="KW-0808">Transferase</keyword>
<accession>A0A975TZT2</accession>
<dbReference type="GO" id="GO:0032259">
    <property type="term" value="P:methylation"/>
    <property type="evidence" value="ECO:0007669"/>
    <property type="project" value="UniProtKB-KW"/>
</dbReference>
<proteinExistence type="predicted"/>
<dbReference type="RefSeq" id="WP_218284434.1">
    <property type="nucleotide sequence ID" value="NZ_CP076448.1"/>
</dbReference>
<keyword evidence="1" id="KW-0489">Methyltransferase</keyword>
<name>A0A975TZT2_9PROT</name>
<dbReference type="KEGG" id="elio:KO353_09520"/>
<protein>
    <submittedName>
        <fullName evidence="1">Class I SAM-dependent methyltransferase</fullName>
    </submittedName>
</protein>
<organism evidence="1 2">
    <name type="scientific">Elioraea tepida</name>
    <dbReference type="NCBI Taxonomy" id="2843330"/>
    <lineage>
        <taxon>Bacteria</taxon>
        <taxon>Pseudomonadati</taxon>
        <taxon>Pseudomonadota</taxon>
        <taxon>Alphaproteobacteria</taxon>
        <taxon>Acetobacterales</taxon>
        <taxon>Elioraeaceae</taxon>
        <taxon>Elioraea</taxon>
    </lineage>
</organism>
<dbReference type="EMBL" id="CP076448">
    <property type="protein sequence ID" value="QXM23567.1"/>
    <property type="molecule type" value="Genomic_DNA"/>
</dbReference>